<reference evidence="6" key="1">
    <citation type="journal article" date="2021" name="Cell">
        <title>Tracing the genetic footprints of vertebrate landing in non-teleost ray-finned fishes.</title>
        <authorList>
            <person name="Bi X."/>
            <person name="Wang K."/>
            <person name="Yang L."/>
            <person name="Pan H."/>
            <person name="Jiang H."/>
            <person name="Wei Q."/>
            <person name="Fang M."/>
            <person name="Yu H."/>
            <person name="Zhu C."/>
            <person name="Cai Y."/>
            <person name="He Y."/>
            <person name="Gan X."/>
            <person name="Zeng H."/>
            <person name="Yu D."/>
            <person name="Zhu Y."/>
            <person name="Jiang H."/>
            <person name="Qiu Q."/>
            <person name="Yang H."/>
            <person name="Zhang Y.E."/>
            <person name="Wang W."/>
            <person name="Zhu M."/>
            <person name="He S."/>
            <person name="Zhang G."/>
        </authorList>
    </citation>
    <scope>NUCLEOTIDE SEQUENCE</scope>
    <source>
        <strain evidence="6">Pddl_001</strain>
    </source>
</reference>
<dbReference type="Pfam" id="PF24518">
    <property type="entry name" value="Ig_CD22"/>
    <property type="match status" value="1"/>
</dbReference>
<gene>
    <name evidence="6" type="primary">Siglec1_0</name>
    <name evidence="6" type="ORF">GTO93_0003190</name>
</gene>
<feature type="domain" description="Ig-like" evidence="5">
    <location>
        <begin position="129"/>
        <end position="211"/>
    </location>
</feature>
<dbReference type="InterPro" id="IPR003599">
    <property type="entry name" value="Ig_sub"/>
</dbReference>
<dbReference type="InterPro" id="IPR036179">
    <property type="entry name" value="Ig-like_dom_sf"/>
</dbReference>
<organism evidence="6 7">
    <name type="scientific">Polyodon spathula</name>
    <name type="common">North American paddlefish</name>
    <name type="synonym">Squalus spathula</name>
    <dbReference type="NCBI Taxonomy" id="7913"/>
    <lineage>
        <taxon>Eukaryota</taxon>
        <taxon>Metazoa</taxon>
        <taxon>Chordata</taxon>
        <taxon>Craniata</taxon>
        <taxon>Vertebrata</taxon>
        <taxon>Euteleostomi</taxon>
        <taxon>Actinopterygii</taxon>
        <taxon>Chondrostei</taxon>
        <taxon>Acipenseriformes</taxon>
        <taxon>Polyodontidae</taxon>
        <taxon>Polyodon</taxon>
    </lineage>
</organism>
<name>A0ABS2YIP6_POLSP</name>
<evidence type="ECO:0000313" key="7">
    <source>
        <dbReference type="Proteomes" id="UP001166093"/>
    </source>
</evidence>
<comment type="function">
    <text evidence="3">Most highly expressed siglec (sialic acid-binding immunoglobulin-like lectin) on B-cells that plays a role in various aspects of B-cell biology including differentiation, antigen presentation, and trafficking to bone marrow. Binds to alpha 2,6-linked sialic acid residues of surface molecules such as CD22 itself, CD45 and IgM in a cis configuration. Can also bind to ligands on other cells as an adhesion molecule in a trans configuration. Acts as an inhibitory coreceptor on the surface of B-cells and inhibits B-cell receptor induced signaling, characterized by inhibition of the calcium mobilization and cellular activation. Mechanistically, the immunoreceptor tyrosine-based inhibitory motif domain is phosphorylated by the Src kinase LYN, which in turn leads to the recruitment of the protein tyrosine phosphatase 1/PTPN6, leading to the negative regulation of BCR signaling. If this negative signaling from is of sufficient strength, apoptosis of the B-cell can be induced.</text>
</comment>
<dbReference type="Gene3D" id="2.60.40.10">
    <property type="entry name" value="Immunoglobulins"/>
    <property type="match status" value="3"/>
</dbReference>
<dbReference type="PROSITE" id="PS50835">
    <property type="entry name" value="IG_LIKE"/>
    <property type="match status" value="2"/>
</dbReference>
<dbReference type="InterPro" id="IPR013783">
    <property type="entry name" value="Ig-like_fold"/>
</dbReference>
<dbReference type="PANTHER" id="PTHR46013:SF4">
    <property type="entry name" value="B-CELL RECEPTOR CD22-RELATED"/>
    <property type="match status" value="1"/>
</dbReference>
<sequence length="364" mass="40548">VQGDNFGVNYPAREMCALRGSSVVIPCTYYYPKKYWGTTLTVVTVKWFRSTARCATDSNTYVYHSTGTNVSTEYKQRTEYPENKVKNCTLKIRDLKSSDTGRYCFRFETNHRSAKWTDVTGVSLSIREPKVTLDHPGPDNTVKEGSLVSLTCSFVHCNLRESSIVWYKEGQPIGNEKSTKLQFNVSYEDSGKYCCASAENSSIKSEEINLIVKYAPKNTSVSITAPGGIVEGSSVTLTCTSTADPPVSSYAWFRRDGNGNKEKAHKQHLNFSRISSSDSGDYYCPEYLLNLLTRCVPACKLRSSDSGLLVIPKQKCTTLGERSFSSMAPTLWNALPALVIDAPTIFLFKSTLKTHLFSFAFHAL</sequence>
<dbReference type="SMART" id="SM00409">
    <property type="entry name" value="IG"/>
    <property type="match status" value="3"/>
</dbReference>
<dbReference type="EMBL" id="JAAWVQ010159039">
    <property type="protein sequence ID" value="MBN3286587.1"/>
    <property type="molecule type" value="Genomic_DNA"/>
</dbReference>
<dbReference type="Pfam" id="PF13927">
    <property type="entry name" value="Ig_3"/>
    <property type="match status" value="1"/>
</dbReference>
<proteinExistence type="predicted"/>
<evidence type="ECO:0000256" key="4">
    <source>
        <dbReference type="ARBA" id="ARBA00046458"/>
    </source>
</evidence>
<evidence type="ECO:0000259" key="5">
    <source>
        <dbReference type="PROSITE" id="PS50835"/>
    </source>
</evidence>
<dbReference type="SUPFAM" id="SSF48726">
    <property type="entry name" value="Immunoglobulin"/>
    <property type="match status" value="3"/>
</dbReference>
<evidence type="ECO:0000256" key="3">
    <source>
        <dbReference type="ARBA" id="ARBA00045430"/>
    </source>
</evidence>
<dbReference type="Proteomes" id="UP001166093">
    <property type="component" value="Unassembled WGS sequence"/>
</dbReference>
<comment type="caution">
    <text evidence="6">The sequence shown here is derived from an EMBL/GenBank/DDBJ whole genome shotgun (WGS) entry which is preliminary data.</text>
</comment>
<evidence type="ECO:0000313" key="6">
    <source>
        <dbReference type="EMBL" id="MBN3286587.1"/>
    </source>
</evidence>
<dbReference type="InterPro" id="IPR056386">
    <property type="entry name" value="Ig_CD22"/>
</dbReference>
<dbReference type="PANTHER" id="PTHR46013">
    <property type="entry name" value="VASCULAR CELL ADHESION MOLECULE 1"/>
    <property type="match status" value="1"/>
</dbReference>
<keyword evidence="7" id="KW-1185">Reference proteome</keyword>
<dbReference type="InterPro" id="IPR007110">
    <property type="entry name" value="Ig-like_dom"/>
</dbReference>
<evidence type="ECO:0000256" key="1">
    <source>
        <dbReference type="ARBA" id="ARBA00040106"/>
    </source>
</evidence>
<dbReference type="InterPro" id="IPR003598">
    <property type="entry name" value="Ig_sub2"/>
</dbReference>
<dbReference type="SMART" id="SM00408">
    <property type="entry name" value="IGc2"/>
    <property type="match status" value="2"/>
</dbReference>
<evidence type="ECO:0000256" key="2">
    <source>
        <dbReference type="ARBA" id="ARBA00041781"/>
    </source>
</evidence>
<protein>
    <recommendedName>
        <fullName evidence="1">B-cell receptor CD22</fullName>
    </recommendedName>
    <alternativeName>
        <fullName evidence="2">Sialic acid-binding Ig-like lectin 2</fullName>
    </alternativeName>
</protein>
<dbReference type="Pfam" id="PF13895">
    <property type="entry name" value="Ig_2"/>
    <property type="match status" value="1"/>
</dbReference>
<feature type="domain" description="Ig-like" evidence="5">
    <location>
        <begin position="216"/>
        <end position="284"/>
    </location>
</feature>
<feature type="non-terminal residue" evidence="6">
    <location>
        <position position="1"/>
    </location>
</feature>
<feature type="non-terminal residue" evidence="6">
    <location>
        <position position="364"/>
    </location>
</feature>
<accession>A0ABS2YIP6</accession>
<comment type="subunit">
    <text evidence="4">Predominantly monomer of isoform CD22-beta. Also found as heterodimer of isoform CD22-beta and a shorter isoform. Interacts with PTPN6/SHP-1, LYN, SYK, PIK3R1/PIK3R2 and PLCG1 upon phosphorylation. Interacts with GRB2, INPP5D and SHC1 upon phosphorylation. May form a complex with INPP5D/SHIP, GRB2 and SHC1.</text>
</comment>